<keyword evidence="3" id="KW-1185">Reference proteome</keyword>
<protein>
    <submittedName>
        <fullName evidence="2">Uncharacterized protein</fullName>
    </submittedName>
</protein>
<reference evidence="2" key="1">
    <citation type="journal article" date="2021" name="Nat. Commun.">
        <title>Genetic determinants of endophytism in the Arabidopsis root mycobiome.</title>
        <authorList>
            <person name="Mesny F."/>
            <person name="Miyauchi S."/>
            <person name="Thiergart T."/>
            <person name="Pickel B."/>
            <person name="Atanasova L."/>
            <person name="Karlsson M."/>
            <person name="Huettel B."/>
            <person name="Barry K.W."/>
            <person name="Haridas S."/>
            <person name="Chen C."/>
            <person name="Bauer D."/>
            <person name="Andreopoulos W."/>
            <person name="Pangilinan J."/>
            <person name="LaButti K."/>
            <person name="Riley R."/>
            <person name="Lipzen A."/>
            <person name="Clum A."/>
            <person name="Drula E."/>
            <person name="Henrissat B."/>
            <person name="Kohler A."/>
            <person name="Grigoriev I.V."/>
            <person name="Martin F.M."/>
            <person name="Hacquard S."/>
        </authorList>
    </citation>
    <scope>NUCLEOTIDE SEQUENCE</scope>
    <source>
        <strain evidence="2">MPI-CAGE-AT-0021</strain>
    </source>
</reference>
<evidence type="ECO:0000313" key="2">
    <source>
        <dbReference type="EMBL" id="KAH7126414.1"/>
    </source>
</evidence>
<feature type="region of interest" description="Disordered" evidence="1">
    <location>
        <begin position="52"/>
        <end position="90"/>
    </location>
</feature>
<name>A0A9P9DUL5_9HYPO</name>
<dbReference type="AlphaFoldDB" id="A0A9P9DUL5"/>
<accession>A0A9P9DUL5</accession>
<evidence type="ECO:0000313" key="3">
    <source>
        <dbReference type="Proteomes" id="UP000717696"/>
    </source>
</evidence>
<proteinExistence type="predicted"/>
<organism evidence="2 3">
    <name type="scientific">Dactylonectria estremocensis</name>
    <dbReference type="NCBI Taxonomy" id="1079267"/>
    <lineage>
        <taxon>Eukaryota</taxon>
        <taxon>Fungi</taxon>
        <taxon>Dikarya</taxon>
        <taxon>Ascomycota</taxon>
        <taxon>Pezizomycotina</taxon>
        <taxon>Sordariomycetes</taxon>
        <taxon>Hypocreomycetidae</taxon>
        <taxon>Hypocreales</taxon>
        <taxon>Nectriaceae</taxon>
        <taxon>Dactylonectria</taxon>
    </lineage>
</organism>
<dbReference type="EMBL" id="JAGMUU010000023">
    <property type="protein sequence ID" value="KAH7126414.1"/>
    <property type="molecule type" value="Genomic_DNA"/>
</dbReference>
<comment type="caution">
    <text evidence="2">The sequence shown here is derived from an EMBL/GenBank/DDBJ whole genome shotgun (WGS) entry which is preliminary data.</text>
</comment>
<gene>
    <name evidence="2" type="ORF">B0J13DRAFT_530961</name>
</gene>
<evidence type="ECO:0000256" key="1">
    <source>
        <dbReference type="SAM" id="MobiDB-lite"/>
    </source>
</evidence>
<sequence>MHQALGYYYISKVVKEMSNPCRHSGCKCKQQPPPPGAFLICLQRLLGHHENHNLSSGSVHHQHRNQSGLGPPENPYQIVGEMNNSSPPEAAHVAMFSPSPTGCQYRNWAANLDTKVEADQSISTESLRPIRRSLASSWGSATSHRTLVRSQ</sequence>
<dbReference type="Proteomes" id="UP000717696">
    <property type="component" value="Unassembled WGS sequence"/>
</dbReference>